<name>A0A5N6RF02_9ROSI</name>
<evidence type="ECO:0000256" key="1">
    <source>
        <dbReference type="ARBA" id="ARBA00025758"/>
    </source>
</evidence>
<feature type="region of interest" description="Disordered" evidence="2">
    <location>
        <begin position="173"/>
        <end position="216"/>
    </location>
</feature>
<feature type="compositionally biased region" description="Acidic residues" evidence="2">
    <location>
        <begin position="202"/>
        <end position="216"/>
    </location>
</feature>
<dbReference type="Proteomes" id="UP000327013">
    <property type="component" value="Chromosome 6"/>
</dbReference>
<proteinExistence type="inferred from homology"/>
<dbReference type="OrthoDB" id="428895at2759"/>
<evidence type="ECO:0000313" key="3">
    <source>
        <dbReference type="EMBL" id="KAE8077194.1"/>
    </source>
</evidence>
<feature type="compositionally biased region" description="Polar residues" evidence="2">
    <location>
        <begin position="361"/>
        <end position="372"/>
    </location>
</feature>
<dbReference type="AlphaFoldDB" id="A0A5N6RF02"/>
<gene>
    <name evidence="3" type="ORF">FH972_015780</name>
</gene>
<dbReference type="GO" id="GO:0005634">
    <property type="term" value="C:nucleus"/>
    <property type="evidence" value="ECO:0007669"/>
    <property type="project" value="TreeGrafter"/>
</dbReference>
<dbReference type="PANTHER" id="PTHR12794">
    <property type="entry name" value="GEMIN2"/>
    <property type="match status" value="1"/>
</dbReference>
<comment type="similarity">
    <text evidence="1">Belongs to the gemin-2 family.</text>
</comment>
<evidence type="ECO:0000313" key="4">
    <source>
        <dbReference type="Proteomes" id="UP000327013"/>
    </source>
</evidence>
<dbReference type="PANTHER" id="PTHR12794:SF0">
    <property type="entry name" value="GEM-ASSOCIATED PROTEIN 2"/>
    <property type="match status" value="1"/>
</dbReference>
<dbReference type="EMBL" id="CM017326">
    <property type="protein sequence ID" value="KAE8077194.1"/>
    <property type="molecule type" value="Genomic_DNA"/>
</dbReference>
<keyword evidence="4" id="KW-1185">Reference proteome</keyword>
<accession>A0A5N6RF02</accession>
<dbReference type="GO" id="GO:0000387">
    <property type="term" value="P:spliceosomal snRNP assembly"/>
    <property type="evidence" value="ECO:0007669"/>
    <property type="project" value="InterPro"/>
</dbReference>
<evidence type="ECO:0000256" key="2">
    <source>
        <dbReference type="SAM" id="MobiDB-lite"/>
    </source>
</evidence>
<organism evidence="3 4">
    <name type="scientific">Carpinus fangiana</name>
    <dbReference type="NCBI Taxonomy" id="176857"/>
    <lineage>
        <taxon>Eukaryota</taxon>
        <taxon>Viridiplantae</taxon>
        <taxon>Streptophyta</taxon>
        <taxon>Embryophyta</taxon>
        <taxon>Tracheophyta</taxon>
        <taxon>Spermatophyta</taxon>
        <taxon>Magnoliopsida</taxon>
        <taxon>eudicotyledons</taxon>
        <taxon>Gunneridae</taxon>
        <taxon>Pentapetalae</taxon>
        <taxon>rosids</taxon>
        <taxon>fabids</taxon>
        <taxon>Fagales</taxon>
        <taxon>Betulaceae</taxon>
        <taxon>Carpinus</taxon>
    </lineage>
</organism>
<dbReference type="Gene3D" id="1.20.58.1070">
    <property type="match status" value="1"/>
</dbReference>
<evidence type="ECO:0008006" key="5">
    <source>
        <dbReference type="Google" id="ProtNLM"/>
    </source>
</evidence>
<protein>
    <recommendedName>
        <fullName evidence="5">Gem-associated protein 2</fullName>
    </recommendedName>
</protein>
<dbReference type="Pfam" id="PF04938">
    <property type="entry name" value="SIP1"/>
    <property type="match status" value="1"/>
</dbReference>
<dbReference type="GO" id="GO:0032797">
    <property type="term" value="C:SMN complex"/>
    <property type="evidence" value="ECO:0007669"/>
    <property type="project" value="TreeGrafter"/>
</dbReference>
<sequence>MAEDKTQAERFADFEGSLKIEVIDQTALIDFNDKCAERKGNKNVNQEVDAKKARRSRRKAKKVFEMNRKNVVVRGETENGCRNIGDGTKKIYSRKQMEALRFANIVEQRKIWKVIYTGLGAAVAKEYEDLANSKNQKHIRVNLDPRQRIAKQEEAPAILREACSENMDSDIKDMESNETESLSPLDPTCSQSVSGEYGYTGLEEDSSDDDDSDEEYASIQKPAFLVEGEPNFDSGPPEDGFEYLRRVRWEASQIPKVKVAKFDRSKFHKEQSVYMPQIPDIAKCPEHLLPLKQWEDAFLADFSELRLALSRLEDSREELSGKLQPMFVIHEKCHSRNLPWFLEKLDTEEVHPKQPHDFSGPESSIDQPSMLTSEDHDTSSLPSEHSSPKTSAEEISGPQVSAILRMDSVARVSTLKKRISSVETTNTLSRNDCAWLFALCAAVDTPLDGDTVAALRSLLRKCAILRAAKSELDDDIVMLNILITVAGRYYGQSES</sequence>
<dbReference type="InterPro" id="IPR035426">
    <property type="entry name" value="Gemin2/Brr1"/>
</dbReference>
<feature type="region of interest" description="Disordered" evidence="2">
    <location>
        <begin position="351"/>
        <end position="396"/>
    </location>
</feature>
<reference evidence="3 4" key="1">
    <citation type="submission" date="2019-06" db="EMBL/GenBank/DDBJ databases">
        <title>A chromosomal-level reference genome of Carpinus fangiana (Coryloideae, Betulaceae).</title>
        <authorList>
            <person name="Yang X."/>
            <person name="Wang Z."/>
            <person name="Zhang L."/>
            <person name="Hao G."/>
            <person name="Liu J."/>
            <person name="Yang Y."/>
        </authorList>
    </citation>
    <scope>NUCLEOTIDE SEQUENCE [LARGE SCALE GENOMIC DNA]</scope>
    <source>
        <strain evidence="3">Cfa_2016G</strain>
        <tissue evidence="3">Leaf</tissue>
    </source>
</reference>
<feature type="compositionally biased region" description="Polar residues" evidence="2">
    <location>
        <begin position="379"/>
        <end position="390"/>
    </location>
</feature>